<dbReference type="Proteomes" id="UP000241462">
    <property type="component" value="Unassembled WGS sequence"/>
</dbReference>
<protein>
    <recommendedName>
        <fullName evidence="2">YMC020W-like alpha/beta hydrolase domain-containing protein</fullName>
    </recommendedName>
</protein>
<feature type="region of interest" description="Disordered" evidence="1">
    <location>
        <begin position="241"/>
        <end position="412"/>
    </location>
</feature>
<dbReference type="InterPro" id="IPR058933">
    <property type="entry name" value="YMC020W-like_ab_hydrolase"/>
</dbReference>
<evidence type="ECO:0000259" key="2">
    <source>
        <dbReference type="Pfam" id="PF26147"/>
    </source>
</evidence>
<dbReference type="OrthoDB" id="5598028at2759"/>
<accession>A0A2T3AKG9</accession>
<feature type="compositionally biased region" description="Polar residues" evidence="1">
    <location>
        <begin position="26"/>
        <end position="37"/>
    </location>
</feature>
<name>A0A2T3AKG9_9PEZI</name>
<evidence type="ECO:0000313" key="3">
    <source>
        <dbReference type="EMBL" id="PSS01006.1"/>
    </source>
</evidence>
<dbReference type="AlphaFoldDB" id="A0A2T3AKG9"/>
<dbReference type="Pfam" id="PF26147">
    <property type="entry name" value="AB_HYDROLASE_YMC0-YMC35"/>
    <property type="match status" value="1"/>
</dbReference>
<feature type="compositionally biased region" description="Polar residues" evidence="1">
    <location>
        <begin position="363"/>
        <end position="385"/>
    </location>
</feature>
<sequence>MGSTQVLTEACLLQVQKTKSWYGSLSRKSTASLSLQRETIKGSPLKAGSTPDFHRYDVKRNGETASLSGASQASVNAPSTLHSSGADTPTANATIDTTPTEVQTEDSKASGDGSTKQDGSAPVVPDRNSGAGADATMCDAPAAVESSQQPLASSGWLGGWFSRAPLPTTTSSDDDTIEPATPPQPETVKPVESASPIQEDTTTTTPMPTGASSNDHELSVATSQQPASSWLGYFWATKAATDGKKADPSKPTETLTDPTPVQDALAKESEPPTNTEPGSKPAAGSTWAFWSRDTPKTPGIQEQAPETGELAVVGDRSERHPKRANSTDMKDDLQSKPKEEPVKVQSDKSKSSKDSISKRFSRNRPQNTDLDSIPSRPSTPQSDIAQSKPDSPSKTKTKTPTTTTKPTPRNLLLPSFKDTYRMKESHSILKQITTFLMRTQQAPPNHVFLTKEVPKVKKAIAIGVHGLFPASFLRPMIGQPTGTSLKFANHCADSIRRWADAHGCGDCEIEKVALEGEGKIDYRVTNLWSLLQNWLDHIREADLVMIACHSQGVPVAMMLLEKLIDCSAVGNAKIGVCAMAGVNLGPFAEYKSSMGILMGSAAELWEFANSESDVSKKYETALKKALQYGVRVSYVGSIDDQLSAIFSPVNHPYVYRAVFVDGRIHASDFITHLVGFACKLRNLGVSDHGLIRELSMSLAGSLYGGEGHSRLYEDVQVYDLAISHTLETTDIGTVACEIARYEGLTQPNPFVLPWIMRGLLEEDFVKTELSAETDKLLQRFDEWKPTTKPLQNVKYRLEAVRSKL</sequence>
<feature type="compositionally biased region" description="Basic and acidic residues" evidence="1">
    <location>
        <begin position="241"/>
        <end position="250"/>
    </location>
</feature>
<feature type="compositionally biased region" description="Basic and acidic residues" evidence="1">
    <location>
        <begin position="52"/>
        <end position="62"/>
    </location>
</feature>
<feature type="compositionally biased region" description="Basic and acidic residues" evidence="1">
    <location>
        <begin position="328"/>
        <end position="357"/>
    </location>
</feature>
<feature type="region of interest" description="Disordered" evidence="1">
    <location>
        <begin position="163"/>
        <end position="226"/>
    </location>
</feature>
<dbReference type="InParanoid" id="A0A2T3AKG9"/>
<feature type="compositionally biased region" description="Polar residues" evidence="1">
    <location>
        <begin position="63"/>
        <end position="102"/>
    </location>
</feature>
<dbReference type="PANTHER" id="PTHR47349:SF1">
    <property type="entry name" value="AER328WP"/>
    <property type="match status" value="1"/>
</dbReference>
<dbReference type="PANTHER" id="PTHR47349">
    <property type="entry name" value="CHROMOSOME 8, WHOLE GENOME SHOTGUN SEQUENCE"/>
    <property type="match status" value="1"/>
</dbReference>
<dbReference type="EMBL" id="KZ678380">
    <property type="protein sequence ID" value="PSS01006.1"/>
    <property type="molecule type" value="Genomic_DNA"/>
</dbReference>
<feature type="region of interest" description="Disordered" evidence="1">
    <location>
        <begin position="26"/>
        <end position="135"/>
    </location>
</feature>
<reference evidence="3 4" key="1">
    <citation type="journal article" date="2018" name="Mycol. Prog.">
        <title>Coniella lustricola, a new species from submerged detritus.</title>
        <authorList>
            <person name="Raudabaugh D.B."/>
            <person name="Iturriaga T."/>
            <person name="Carver A."/>
            <person name="Mondo S."/>
            <person name="Pangilinan J."/>
            <person name="Lipzen A."/>
            <person name="He G."/>
            <person name="Amirebrahimi M."/>
            <person name="Grigoriev I.V."/>
            <person name="Miller A.N."/>
        </authorList>
    </citation>
    <scope>NUCLEOTIDE SEQUENCE [LARGE SCALE GENOMIC DNA]</scope>
    <source>
        <strain evidence="3 4">B22-T-1</strain>
    </source>
</reference>
<gene>
    <name evidence="3" type="ORF">BD289DRAFT_501230</name>
</gene>
<dbReference type="InterPro" id="IPR058934">
    <property type="entry name" value="YMC020W-like"/>
</dbReference>
<keyword evidence="4" id="KW-1185">Reference proteome</keyword>
<evidence type="ECO:0000313" key="4">
    <source>
        <dbReference type="Proteomes" id="UP000241462"/>
    </source>
</evidence>
<organism evidence="3 4">
    <name type="scientific">Coniella lustricola</name>
    <dbReference type="NCBI Taxonomy" id="2025994"/>
    <lineage>
        <taxon>Eukaryota</taxon>
        <taxon>Fungi</taxon>
        <taxon>Dikarya</taxon>
        <taxon>Ascomycota</taxon>
        <taxon>Pezizomycotina</taxon>
        <taxon>Sordariomycetes</taxon>
        <taxon>Sordariomycetidae</taxon>
        <taxon>Diaporthales</taxon>
        <taxon>Schizoparmaceae</taxon>
        <taxon>Coniella</taxon>
    </lineage>
</organism>
<proteinExistence type="predicted"/>
<feature type="compositionally biased region" description="Low complexity" evidence="1">
    <location>
        <begin position="387"/>
        <end position="408"/>
    </location>
</feature>
<evidence type="ECO:0000256" key="1">
    <source>
        <dbReference type="SAM" id="MobiDB-lite"/>
    </source>
</evidence>
<feature type="domain" description="YMC020W-like alpha/beta hydrolase" evidence="2">
    <location>
        <begin position="413"/>
        <end position="763"/>
    </location>
</feature>